<proteinExistence type="predicted"/>
<sequence length="144" mass="15028">MFCIRAILFVLSATFLVLAQTEIDQTPPCILNCIVTGSAEANCPISMDNSTYHCACASKQFDNSTNACLHKFCTADEILLASTMQTDRCAAAALNATTPADVISPTDDTLVNTKASGSGHAASAFISTRALALFSASVLGLLCI</sequence>
<dbReference type="AlphaFoldDB" id="A0A9P6CWF4"/>
<feature type="signal peptide" evidence="5">
    <location>
        <begin position="1"/>
        <end position="19"/>
    </location>
</feature>
<dbReference type="PROSITE" id="PS52012">
    <property type="entry name" value="CFEM"/>
    <property type="match status" value="1"/>
</dbReference>
<dbReference type="OrthoDB" id="4505683at2759"/>
<dbReference type="GO" id="GO:0005576">
    <property type="term" value="C:extracellular region"/>
    <property type="evidence" value="ECO:0007669"/>
    <property type="project" value="UniProtKB-SubCell"/>
</dbReference>
<feature type="domain" description="CFEM" evidence="6">
    <location>
        <begin position="1"/>
        <end position="118"/>
    </location>
</feature>
<keyword evidence="8" id="KW-1185">Reference proteome</keyword>
<reference evidence="7" key="1">
    <citation type="submission" date="2020-11" db="EMBL/GenBank/DDBJ databases">
        <authorList>
            <consortium name="DOE Joint Genome Institute"/>
            <person name="Ahrendt S."/>
            <person name="Riley R."/>
            <person name="Andreopoulos W."/>
            <person name="Labutti K."/>
            <person name="Pangilinan J."/>
            <person name="Ruiz-Duenas F.J."/>
            <person name="Barrasa J.M."/>
            <person name="Sanchez-Garcia M."/>
            <person name="Camarero S."/>
            <person name="Miyauchi S."/>
            <person name="Serrano A."/>
            <person name="Linde D."/>
            <person name="Babiker R."/>
            <person name="Drula E."/>
            <person name="Ayuso-Fernandez I."/>
            <person name="Pacheco R."/>
            <person name="Padilla G."/>
            <person name="Ferreira P."/>
            <person name="Barriuso J."/>
            <person name="Kellner H."/>
            <person name="Castanera R."/>
            <person name="Alfaro M."/>
            <person name="Ramirez L."/>
            <person name="Pisabarro A.G."/>
            <person name="Kuo A."/>
            <person name="Tritt A."/>
            <person name="Lipzen A."/>
            <person name="He G."/>
            <person name="Yan M."/>
            <person name="Ng V."/>
            <person name="Cullen D."/>
            <person name="Martin F."/>
            <person name="Rosso M.-N."/>
            <person name="Henrissat B."/>
            <person name="Hibbett D."/>
            <person name="Martinez A.T."/>
            <person name="Grigoriev I.V."/>
        </authorList>
    </citation>
    <scope>NUCLEOTIDE SEQUENCE</scope>
    <source>
        <strain evidence="7">CIRM-BRFM 674</strain>
    </source>
</reference>
<dbReference type="Proteomes" id="UP000807469">
    <property type="component" value="Unassembled WGS sequence"/>
</dbReference>
<accession>A0A9P6CWF4</accession>
<evidence type="ECO:0000256" key="3">
    <source>
        <dbReference type="ARBA" id="ARBA00022729"/>
    </source>
</evidence>
<organism evidence="7 8">
    <name type="scientific">Pholiota conissans</name>
    <dbReference type="NCBI Taxonomy" id="109636"/>
    <lineage>
        <taxon>Eukaryota</taxon>
        <taxon>Fungi</taxon>
        <taxon>Dikarya</taxon>
        <taxon>Basidiomycota</taxon>
        <taxon>Agaricomycotina</taxon>
        <taxon>Agaricomycetes</taxon>
        <taxon>Agaricomycetidae</taxon>
        <taxon>Agaricales</taxon>
        <taxon>Agaricineae</taxon>
        <taxon>Strophariaceae</taxon>
        <taxon>Pholiota</taxon>
    </lineage>
</organism>
<comment type="caution">
    <text evidence="7">The sequence shown here is derived from an EMBL/GenBank/DDBJ whole genome shotgun (WGS) entry which is preliminary data.</text>
</comment>
<gene>
    <name evidence="7" type="ORF">BDN70DRAFT_898047</name>
</gene>
<dbReference type="Pfam" id="PF05730">
    <property type="entry name" value="CFEM"/>
    <property type="match status" value="1"/>
</dbReference>
<name>A0A9P6CWF4_9AGAR</name>
<comment type="subcellular location">
    <subcellularLocation>
        <location evidence="1">Secreted</location>
    </subcellularLocation>
</comment>
<evidence type="ECO:0000259" key="6">
    <source>
        <dbReference type="PROSITE" id="PS52012"/>
    </source>
</evidence>
<dbReference type="InterPro" id="IPR008427">
    <property type="entry name" value="Extracellular_membr_CFEM_dom"/>
</dbReference>
<keyword evidence="3 5" id="KW-0732">Signal</keyword>
<evidence type="ECO:0000313" key="8">
    <source>
        <dbReference type="Proteomes" id="UP000807469"/>
    </source>
</evidence>
<evidence type="ECO:0000256" key="2">
    <source>
        <dbReference type="ARBA" id="ARBA00022525"/>
    </source>
</evidence>
<keyword evidence="4" id="KW-1015">Disulfide bond</keyword>
<keyword evidence="2" id="KW-0964">Secreted</keyword>
<evidence type="ECO:0000256" key="5">
    <source>
        <dbReference type="SAM" id="SignalP"/>
    </source>
</evidence>
<evidence type="ECO:0000256" key="1">
    <source>
        <dbReference type="ARBA" id="ARBA00004613"/>
    </source>
</evidence>
<evidence type="ECO:0000313" key="7">
    <source>
        <dbReference type="EMBL" id="KAF9475600.1"/>
    </source>
</evidence>
<protein>
    <recommendedName>
        <fullName evidence="6">CFEM domain-containing protein</fullName>
    </recommendedName>
</protein>
<evidence type="ECO:0000256" key="4">
    <source>
        <dbReference type="ARBA" id="ARBA00023157"/>
    </source>
</evidence>
<dbReference type="EMBL" id="MU155326">
    <property type="protein sequence ID" value="KAF9475600.1"/>
    <property type="molecule type" value="Genomic_DNA"/>
</dbReference>
<feature type="chain" id="PRO_5040235223" description="CFEM domain-containing protein" evidence="5">
    <location>
        <begin position="20"/>
        <end position="144"/>
    </location>
</feature>